<comment type="caution">
    <text evidence="1">The sequence shown here is derived from an EMBL/GenBank/DDBJ whole genome shotgun (WGS) entry which is preliminary data.</text>
</comment>
<protein>
    <recommendedName>
        <fullName evidence="3">DUF4367 domain-containing protein</fullName>
    </recommendedName>
</protein>
<organism evidence="1 2">
    <name type="scientific">Micromonospora wenchangensis</name>
    <dbReference type="NCBI Taxonomy" id="1185415"/>
    <lineage>
        <taxon>Bacteria</taxon>
        <taxon>Bacillati</taxon>
        <taxon>Actinomycetota</taxon>
        <taxon>Actinomycetes</taxon>
        <taxon>Micromonosporales</taxon>
        <taxon>Micromonosporaceae</taxon>
        <taxon>Micromonospora</taxon>
    </lineage>
</organism>
<evidence type="ECO:0000313" key="1">
    <source>
        <dbReference type="EMBL" id="OWU97531.1"/>
    </source>
</evidence>
<name>A0A246RA45_9ACTN</name>
<accession>A0A246RA45</accession>
<dbReference type="EMBL" id="MZMV01000097">
    <property type="protein sequence ID" value="OWU97531.1"/>
    <property type="molecule type" value="Genomic_DNA"/>
</dbReference>
<keyword evidence="2" id="KW-1185">Reference proteome</keyword>
<evidence type="ECO:0008006" key="3">
    <source>
        <dbReference type="Google" id="ProtNLM"/>
    </source>
</evidence>
<reference evidence="1 2" key="1">
    <citation type="submission" date="2017-03" db="EMBL/GenBank/DDBJ databases">
        <title>Whole genome sequence of Micromonospora wenchangensis, isolated from mangrove soil.</title>
        <authorList>
            <person name="Yang H."/>
        </authorList>
    </citation>
    <scope>NUCLEOTIDE SEQUENCE [LARGE SCALE GENOMIC DNA]</scope>
    <source>
        <strain evidence="1 2">CCTCC AA 2012002</strain>
    </source>
</reference>
<evidence type="ECO:0000313" key="2">
    <source>
        <dbReference type="Proteomes" id="UP000197174"/>
    </source>
</evidence>
<dbReference type="Proteomes" id="UP000197174">
    <property type="component" value="Unassembled WGS sequence"/>
</dbReference>
<sequence>MLLLSLACCCGCPAWFGKPAWQQYPADAALPVQVADLTLRSDSGSEVDKLKTEVRKANLLAEDVYAGVYSTSDGKRVIVFGDTGFRLRPESDADDAMVRLTDTFKLGTPQPVDSGVRGRYERCATGSSDGTDVVVCTSVDHGSSATGVFTRLSVDDSARLLATMRAQIVTPKQG</sequence>
<dbReference type="OrthoDB" id="3364225at2"/>
<proteinExistence type="predicted"/>
<dbReference type="AlphaFoldDB" id="A0A246RA45"/>
<gene>
    <name evidence="1" type="ORF">B5D80_31190</name>
</gene>